<dbReference type="GO" id="GO:0008061">
    <property type="term" value="F:chitin binding"/>
    <property type="evidence" value="ECO:0007669"/>
    <property type="project" value="InterPro"/>
</dbReference>
<dbReference type="InterPro" id="IPR002557">
    <property type="entry name" value="Chitin-bd_dom"/>
</dbReference>
<proteinExistence type="predicted"/>
<dbReference type="SMART" id="SM00494">
    <property type="entry name" value="ChtBD2"/>
    <property type="match status" value="2"/>
</dbReference>
<dbReference type="InterPro" id="IPR036508">
    <property type="entry name" value="Chitin-bd_dom_sf"/>
</dbReference>
<dbReference type="OrthoDB" id="6624208at2759"/>
<dbReference type="AlphaFoldDB" id="A0A6A4JSK8"/>
<dbReference type="Pfam" id="PF01607">
    <property type="entry name" value="CBM_14"/>
    <property type="match status" value="1"/>
</dbReference>
<accession>A0A6A4JSK8</accession>
<organism evidence="1 2">
    <name type="scientific">Apolygus lucorum</name>
    <name type="common">Small green plant bug</name>
    <name type="synonym">Lygocoris lucorum</name>
    <dbReference type="NCBI Taxonomy" id="248454"/>
    <lineage>
        <taxon>Eukaryota</taxon>
        <taxon>Metazoa</taxon>
        <taxon>Ecdysozoa</taxon>
        <taxon>Arthropoda</taxon>
        <taxon>Hexapoda</taxon>
        <taxon>Insecta</taxon>
        <taxon>Pterygota</taxon>
        <taxon>Neoptera</taxon>
        <taxon>Paraneoptera</taxon>
        <taxon>Hemiptera</taxon>
        <taxon>Heteroptera</taxon>
        <taxon>Panheteroptera</taxon>
        <taxon>Cimicomorpha</taxon>
        <taxon>Miridae</taxon>
        <taxon>Mirini</taxon>
        <taxon>Apolygus</taxon>
    </lineage>
</organism>
<protein>
    <submittedName>
        <fullName evidence="1">Uncharacterized protein</fullName>
    </submittedName>
</protein>
<reference evidence="1" key="1">
    <citation type="journal article" date="2021" name="Mol. Ecol. Resour.">
        <title>Apolygus lucorum genome provides insights into omnivorousness and mesophyll feeding.</title>
        <authorList>
            <person name="Liu Y."/>
            <person name="Liu H."/>
            <person name="Wang H."/>
            <person name="Huang T."/>
            <person name="Liu B."/>
            <person name="Yang B."/>
            <person name="Yin L."/>
            <person name="Li B."/>
            <person name="Zhang Y."/>
            <person name="Zhang S."/>
            <person name="Jiang F."/>
            <person name="Zhang X."/>
            <person name="Ren Y."/>
            <person name="Wang B."/>
            <person name="Wang S."/>
            <person name="Lu Y."/>
            <person name="Wu K."/>
            <person name="Fan W."/>
            <person name="Wang G."/>
        </authorList>
    </citation>
    <scope>NUCLEOTIDE SEQUENCE</scope>
    <source>
        <strain evidence="1">12Hb</strain>
    </source>
</reference>
<keyword evidence="2" id="KW-1185">Reference proteome</keyword>
<dbReference type="EMBL" id="WIXP02000003">
    <property type="protein sequence ID" value="KAF6213060.1"/>
    <property type="molecule type" value="Genomic_DNA"/>
</dbReference>
<dbReference type="Proteomes" id="UP000466442">
    <property type="component" value="Unassembled WGS sequence"/>
</dbReference>
<name>A0A6A4JSK8_APOLU</name>
<gene>
    <name evidence="1" type="ORF">GE061_010774</name>
</gene>
<sequence length="219" mass="24009">MLFWWVVGSLISLGRAQICKNVGATCASCSTLSMCTSVNSTAIVVACSRPTPYCHAGSCSAFPGSKECSKNFTSFACPDQDGTYPDGLSCNKYHICLNGTAYNYTCAVNNSVYSPGTSSCVRQTSLRGCHKPICRNSVTFAVYPGDHTLFFLCTNLKPTLVLRCAKGFRFDQGLERCVINCVEEGRVVDPMGEQKTFIECDFLRLQFPLSKECEKERVV</sequence>
<dbReference type="Gene3D" id="2.170.140.10">
    <property type="entry name" value="Chitin binding domain"/>
    <property type="match status" value="1"/>
</dbReference>
<comment type="caution">
    <text evidence="1">The sequence shown here is derived from an EMBL/GenBank/DDBJ whole genome shotgun (WGS) entry which is preliminary data.</text>
</comment>
<evidence type="ECO:0000313" key="1">
    <source>
        <dbReference type="EMBL" id="KAF6213060.1"/>
    </source>
</evidence>
<dbReference type="GO" id="GO:0005576">
    <property type="term" value="C:extracellular region"/>
    <property type="evidence" value="ECO:0007669"/>
    <property type="project" value="InterPro"/>
</dbReference>
<dbReference type="PROSITE" id="PS50940">
    <property type="entry name" value="CHIT_BIND_II"/>
    <property type="match status" value="1"/>
</dbReference>
<evidence type="ECO:0000313" key="2">
    <source>
        <dbReference type="Proteomes" id="UP000466442"/>
    </source>
</evidence>
<dbReference type="SUPFAM" id="SSF57625">
    <property type="entry name" value="Invertebrate chitin-binding proteins"/>
    <property type="match status" value="2"/>
</dbReference>